<dbReference type="AlphaFoldDB" id="A0A6M3LLP8"/>
<dbReference type="EMBL" id="MT143184">
    <property type="protein sequence ID" value="QJA93878.1"/>
    <property type="molecule type" value="Genomic_DNA"/>
</dbReference>
<evidence type="ECO:0000313" key="1">
    <source>
        <dbReference type="EMBL" id="QJA93878.1"/>
    </source>
</evidence>
<name>A0A6M3LLP8_9ZZZZ</name>
<sequence>MNETCSGCGHKAVEGEMFTVTVNRNTEWWLTLFDLPQYCDNCRKLKEDKKKEE</sequence>
<reference evidence="1" key="1">
    <citation type="submission" date="2020-03" db="EMBL/GenBank/DDBJ databases">
        <title>The deep terrestrial virosphere.</title>
        <authorList>
            <person name="Holmfeldt K."/>
            <person name="Nilsson E."/>
            <person name="Simone D."/>
            <person name="Lopez-Fernandez M."/>
            <person name="Wu X."/>
            <person name="de Brujin I."/>
            <person name="Lundin D."/>
            <person name="Andersson A."/>
            <person name="Bertilsson S."/>
            <person name="Dopson M."/>
        </authorList>
    </citation>
    <scope>NUCLEOTIDE SEQUENCE</scope>
    <source>
        <strain evidence="1">MM415B04089</strain>
    </source>
</reference>
<accession>A0A6M3LLP8</accession>
<organism evidence="1">
    <name type="scientific">viral metagenome</name>
    <dbReference type="NCBI Taxonomy" id="1070528"/>
    <lineage>
        <taxon>unclassified sequences</taxon>
        <taxon>metagenomes</taxon>
        <taxon>organismal metagenomes</taxon>
    </lineage>
</organism>
<protein>
    <submittedName>
        <fullName evidence="1">Uncharacterized protein</fullName>
    </submittedName>
</protein>
<proteinExistence type="predicted"/>
<gene>
    <name evidence="1" type="ORF">MM415B04089_0007</name>
</gene>